<sequence length="87" mass="9512">MFNSLHSVKGEFCQNVRWMRQPKNKKSISEPYGLLVVRIALEHLGVHDVQSSNSLCNSAPLSIARFTSANAPSVGVEDKPAATIGKF</sequence>
<reference evidence="1 2" key="1">
    <citation type="submission" date="2016-10" db="EMBL/GenBank/DDBJ databases">
        <authorList>
            <person name="de Groot N.N."/>
        </authorList>
    </citation>
    <scope>NUCLEOTIDE SEQUENCE [LARGE SCALE GENOMIC DNA]</scope>
    <source>
        <strain evidence="1 2">DSM 15893</strain>
    </source>
</reference>
<evidence type="ECO:0000313" key="1">
    <source>
        <dbReference type="EMBL" id="SFQ19793.1"/>
    </source>
</evidence>
<gene>
    <name evidence="1" type="ORF">SAMN03084138_04339</name>
</gene>
<dbReference type="EMBL" id="FOWR01000049">
    <property type="protein sequence ID" value="SFQ19793.1"/>
    <property type="molecule type" value="Genomic_DNA"/>
</dbReference>
<accession>A0A1I5WJ19</accession>
<evidence type="ECO:0000313" key="2">
    <source>
        <dbReference type="Proteomes" id="UP000182692"/>
    </source>
</evidence>
<organism evidence="1 2">
    <name type="scientific">Enterovibrio norvegicus DSM 15893</name>
    <dbReference type="NCBI Taxonomy" id="1121869"/>
    <lineage>
        <taxon>Bacteria</taxon>
        <taxon>Pseudomonadati</taxon>
        <taxon>Pseudomonadota</taxon>
        <taxon>Gammaproteobacteria</taxon>
        <taxon>Vibrionales</taxon>
        <taxon>Vibrionaceae</taxon>
        <taxon>Enterovibrio</taxon>
    </lineage>
</organism>
<proteinExistence type="predicted"/>
<protein>
    <submittedName>
        <fullName evidence="1">Uncharacterized protein</fullName>
    </submittedName>
</protein>
<dbReference type="Proteomes" id="UP000182692">
    <property type="component" value="Unassembled WGS sequence"/>
</dbReference>
<name>A0A1I5WJ19_9GAMM</name>
<dbReference type="AlphaFoldDB" id="A0A1I5WJ19"/>